<protein>
    <recommendedName>
        <fullName evidence="4">Phytanoyl-CoA dioxygenase</fullName>
    </recommendedName>
</protein>
<dbReference type="InterPro" id="IPR011989">
    <property type="entry name" value="ARM-like"/>
</dbReference>
<reference evidence="2 3" key="1">
    <citation type="submission" date="2019-02" db="EMBL/GenBank/DDBJ databases">
        <title>Prokaryotic population dynamics and viral predation in marine succession experiment using metagenomics: the confinement effect.</title>
        <authorList>
            <person name="Haro-Moreno J.M."/>
            <person name="Rodriguez-Valera F."/>
            <person name="Lopez-Perez M."/>
        </authorList>
    </citation>
    <scope>NUCLEOTIDE SEQUENCE [LARGE SCALE GENOMIC DNA]</scope>
    <source>
        <strain evidence="2">MED-G157</strain>
    </source>
</reference>
<dbReference type="PANTHER" id="PTHR20883">
    <property type="entry name" value="PHYTANOYL-COA DIOXYGENASE DOMAIN CONTAINING 1"/>
    <property type="match status" value="1"/>
</dbReference>
<dbReference type="SMART" id="SM00567">
    <property type="entry name" value="EZ_HEAT"/>
    <property type="match status" value="3"/>
</dbReference>
<dbReference type="InterPro" id="IPR008775">
    <property type="entry name" value="Phytyl_CoA_dOase-like"/>
</dbReference>
<dbReference type="InterPro" id="IPR004155">
    <property type="entry name" value="PBS_lyase_HEAT"/>
</dbReference>
<dbReference type="PANTHER" id="PTHR20883:SF48">
    <property type="entry name" value="ECTOINE DIOXYGENASE"/>
    <property type="match status" value="1"/>
</dbReference>
<dbReference type="SUPFAM" id="SSF51197">
    <property type="entry name" value="Clavaminate synthase-like"/>
    <property type="match status" value="1"/>
</dbReference>
<dbReference type="GO" id="GO:0016706">
    <property type="term" value="F:2-oxoglutarate-dependent dioxygenase activity"/>
    <property type="evidence" value="ECO:0007669"/>
    <property type="project" value="UniProtKB-ARBA"/>
</dbReference>
<evidence type="ECO:0000313" key="2">
    <source>
        <dbReference type="EMBL" id="RZO76939.1"/>
    </source>
</evidence>
<dbReference type="EMBL" id="SHAG01000006">
    <property type="protein sequence ID" value="RZO76939.1"/>
    <property type="molecule type" value="Genomic_DNA"/>
</dbReference>
<dbReference type="Gene3D" id="1.25.10.10">
    <property type="entry name" value="Leucine-rich Repeat Variant"/>
    <property type="match status" value="1"/>
</dbReference>
<dbReference type="SUPFAM" id="SSF48371">
    <property type="entry name" value="ARM repeat"/>
    <property type="match status" value="1"/>
</dbReference>
<dbReference type="InterPro" id="IPR016024">
    <property type="entry name" value="ARM-type_fold"/>
</dbReference>
<organism evidence="2 3">
    <name type="scientific">OM182 bacterium</name>
    <dbReference type="NCBI Taxonomy" id="2510334"/>
    <lineage>
        <taxon>Bacteria</taxon>
        <taxon>Pseudomonadati</taxon>
        <taxon>Pseudomonadota</taxon>
        <taxon>Gammaproteobacteria</taxon>
        <taxon>OMG group</taxon>
        <taxon>OM182 clade</taxon>
    </lineage>
</organism>
<dbReference type="Proteomes" id="UP000316199">
    <property type="component" value="Unassembled WGS sequence"/>
</dbReference>
<dbReference type="AlphaFoldDB" id="A0A520S3B5"/>
<dbReference type="Gene3D" id="2.60.120.620">
    <property type="entry name" value="q2cbj1_9rhob like domain"/>
    <property type="match status" value="1"/>
</dbReference>
<evidence type="ECO:0000313" key="3">
    <source>
        <dbReference type="Proteomes" id="UP000316199"/>
    </source>
</evidence>
<dbReference type="Pfam" id="PF05721">
    <property type="entry name" value="PhyH"/>
    <property type="match status" value="1"/>
</dbReference>
<name>A0A520S3B5_9GAMM</name>
<proteinExistence type="predicted"/>
<dbReference type="Pfam" id="PF13646">
    <property type="entry name" value="HEAT_2"/>
    <property type="match status" value="1"/>
</dbReference>
<accession>A0A520S3B5</accession>
<sequence length="540" mass="60030">MSILFRATMGLSILRKPGIKLSDEQIRTFICDGILVIDSGVPSEVNNQIFDKIQWNNNHEFNMGNNVLPRVPELQQVLDSPLIHGALESVLGIDYILHPHRFMHASEPLDAETCSTELVGSEHAPAMGKGSSGSSAWHQDSQSPLSRARYHVPRYAMILYFPQDTPLERGPTRVIPGTHLQAGLLGSDSQYAFVCDHVKAGTCFLIAFDIAHAAFPNKTEMSRYMFKFVFMRAHNPSSPSWDGGLVTWSEPHSRRGRYCHTRAWNYIWDWMRGERFSSLPATESNIEALISNLNGDDPESGLNAVYELASIGSEAIDPLVKSLLEYSGQELRPYRKNIKEISEAFHPREWNEGAYALQDEAYALGAMGEPALDVLINLLQSEDKWIKINAAFALGEIGEPAVPAIPILIKQLEDDHHQVLRVTLDALACIGGDVRDALPTIRKLLTTSNPAWQEVPVGRGWTGENQLRMNAMLLLLTSDIAASEIEDLLISTFQDPNGYVPALAIEALAQDGTPAGVRAALDFLKTHRWDDTLANERRVF</sequence>
<dbReference type="GO" id="GO:0005506">
    <property type="term" value="F:iron ion binding"/>
    <property type="evidence" value="ECO:0007669"/>
    <property type="project" value="UniProtKB-ARBA"/>
</dbReference>
<gene>
    <name evidence="2" type="ORF">EVA68_02655</name>
</gene>
<comment type="caution">
    <text evidence="2">The sequence shown here is derived from an EMBL/GenBank/DDBJ whole genome shotgun (WGS) entry which is preliminary data.</text>
</comment>
<evidence type="ECO:0008006" key="4">
    <source>
        <dbReference type="Google" id="ProtNLM"/>
    </source>
</evidence>
<comment type="cofactor">
    <cofactor evidence="1">
        <name>Fe(2+)</name>
        <dbReference type="ChEBI" id="CHEBI:29033"/>
    </cofactor>
</comment>
<evidence type="ECO:0000256" key="1">
    <source>
        <dbReference type="ARBA" id="ARBA00001954"/>
    </source>
</evidence>